<dbReference type="InterPro" id="IPR016035">
    <property type="entry name" value="Acyl_Trfase/lysoPLipase"/>
</dbReference>
<evidence type="ECO:0000256" key="1">
    <source>
        <dbReference type="ARBA" id="ARBA00013279"/>
    </source>
</evidence>
<feature type="short sequence motif" description="GXGXXG" evidence="4">
    <location>
        <begin position="7"/>
        <end position="12"/>
    </location>
</feature>
<dbReference type="Pfam" id="PF01734">
    <property type="entry name" value="Patatin"/>
    <property type="match status" value="1"/>
</dbReference>
<sequence length="682" mass="76657">MNVSFSGCGFLGIYHIGVASALQKYAPDFLLNKIGGASGGGIAACALICNICLGQATSVVLKVAIKARKNALGPLHPSFSLNNIVREGLMNSLPDDAHKIASGRLHLSLTRLSDGRNVMVSEFHSKEDLVDALVCSAFIPFYSGTKAPKFRGEKYIDGGWSDNLPILGENTITVSPFSGEADICPVDADSESFLNFNFKNTSIRFTSRNMYRIAVALFPPHPEVMSDMCQQGFEDTLRFLASHNLFHCAHCIAVRSCVFMKDEQQRNNEEGSTERGRVLPRRVSITTNPDHRPVEFDCKRCKDTAARAPRKGLPDVIRASFNEAIAYENSILRYFFYSRPVTLLRILSLPWMLPLDLSFLMMKKLFIGVPSQMIRTTKDVMQFIFNQVDIQNRFYGPSFKCSLNVKDLSYSTFSADVASNFDALQVHGNFSLPTASTENNQYLMREMKFDFLVDGDDMPKNETTQKISNIITNDDLEDGMQLSSDSVGKAVEELEWERLQQASIFKEGMNTSDGSTVSDSENVGSLDEVLDYARKHDALMAFYYLDEQNLLKKAHQVKRWKIYNFCKGRTKEFQHHFKYVLNSSSINPVYFIFHAVEVMNMLSVHKCKNNRISTDLSIFVELNVRIAICVYFGKKCMLKKKKKHAVSKIARRMTNAWSSGTVFSEVCVSTVSAALVDCKRLT</sequence>
<dbReference type="GO" id="GO:0055088">
    <property type="term" value="P:lipid homeostasis"/>
    <property type="evidence" value="ECO:0007669"/>
    <property type="project" value="TreeGrafter"/>
</dbReference>
<dbReference type="PANTHER" id="PTHR12406:SF41">
    <property type="entry name" value="BRUMMER, ISOFORM B-RELATED"/>
    <property type="match status" value="1"/>
</dbReference>
<name>A0A0V1DBT8_TRIBR</name>
<gene>
    <name evidence="6" type="primary">C05D11.7</name>
    <name evidence="6" type="ORF">T03_7348</name>
</gene>
<dbReference type="OrthoDB" id="197155at2759"/>
<dbReference type="OMA" id="TWLSQHT"/>
<protein>
    <recommendedName>
        <fullName evidence="1">triacylglycerol lipase</fullName>
        <ecNumber evidence="1">3.1.1.3</ecNumber>
    </recommendedName>
</protein>
<dbReference type="GO" id="GO:0019433">
    <property type="term" value="P:triglyceride catabolic process"/>
    <property type="evidence" value="ECO:0007669"/>
    <property type="project" value="TreeGrafter"/>
</dbReference>
<dbReference type="GO" id="GO:0004806">
    <property type="term" value="F:triacylglycerol lipase activity"/>
    <property type="evidence" value="ECO:0007669"/>
    <property type="project" value="UniProtKB-EC"/>
</dbReference>
<keyword evidence="4" id="KW-0442">Lipid degradation</keyword>
<dbReference type="GO" id="GO:0016020">
    <property type="term" value="C:membrane"/>
    <property type="evidence" value="ECO:0007669"/>
    <property type="project" value="TreeGrafter"/>
</dbReference>
<evidence type="ECO:0000256" key="4">
    <source>
        <dbReference type="PROSITE-ProRule" id="PRU01161"/>
    </source>
</evidence>
<evidence type="ECO:0000259" key="5">
    <source>
        <dbReference type="PROSITE" id="PS51635"/>
    </source>
</evidence>
<organism evidence="6 7">
    <name type="scientific">Trichinella britovi</name>
    <name type="common">Parasitic roundworm</name>
    <dbReference type="NCBI Taxonomy" id="45882"/>
    <lineage>
        <taxon>Eukaryota</taxon>
        <taxon>Metazoa</taxon>
        <taxon>Ecdysozoa</taxon>
        <taxon>Nematoda</taxon>
        <taxon>Enoplea</taxon>
        <taxon>Dorylaimia</taxon>
        <taxon>Trichinellida</taxon>
        <taxon>Trichinellidae</taxon>
        <taxon>Trichinella</taxon>
    </lineage>
</organism>
<keyword evidence="2 4" id="KW-0378">Hydrolase</keyword>
<evidence type="ECO:0000313" key="7">
    <source>
        <dbReference type="Proteomes" id="UP000054653"/>
    </source>
</evidence>
<evidence type="ECO:0000256" key="2">
    <source>
        <dbReference type="ARBA" id="ARBA00022801"/>
    </source>
</evidence>
<keyword evidence="7" id="KW-1185">Reference proteome</keyword>
<dbReference type="GO" id="GO:0005811">
    <property type="term" value="C:lipid droplet"/>
    <property type="evidence" value="ECO:0007669"/>
    <property type="project" value="TreeGrafter"/>
</dbReference>
<reference evidence="6 7" key="1">
    <citation type="submission" date="2015-01" db="EMBL/GenBank/DDBJ databases">
        <title>Evolution of Trichinella species and genotypes.</title>
        <authorList>
            <person name="Korhonen P.K."/>
            <person name="Edoardo P."/>
            <person name="Giuseppe L.R."/>
            <person name="Gasser R.B."/>
        </authorList>
    </citation>
    <scope>NUCLEOTIDE SEQUENCE [LARGE SCALE GENOMIC DNA]</scope>
    <source>
        <strain evidence="6">ISS120</strain>
    </source>
</reference>
<dbReference type="InterPro" id="IPR033562">
    <property type="entry name" value="PLPL"/>
</dbReference>
<keyword evidence="3 4" id="KW-0443">Lipid metabolism</keyword>
<evidence type="ECO:0000313" key="6">
    <source>
        <dbReference type="EMBL" id="KRY58435.1"/>
    </source>
</evidence>
<proteinExistence type="predicted"/>
<dbReference type="EMBL" id="JYDI01000021">
    <property type="protein sequence ID" value="KRY58435.1"/>
    <property type="molecule type" value="Genomic_DNA"/>
</dbReference>
<dbReference type="GO" id="GO:0005737">
    <property type="term" value="C:cytoplasm"/>
    <property type="evidence" value="ECO:0007669"/>
    <property type="project" value="TreeGrafter"/>
</dbReference>
<dbReference type="SUPFAM" id="SSF52151">
    <property type="entry name" value="FabD/lysophospholipase-like"/>
    <property type="match status" value="1"/>
</dbReference>
<dbReference type="EC" id="3.1.1.3" evidence="1"/>
<comment type="caution">
    <text evidence="6">The sequence shown here is derived from an EMBL/GenBank/DDBJ whole genome shotgun (WGS) entry which is preliminary data.</text>
</comment>
<dbReference type="FunFam" id="3.40.1090.10:FF:000003">
    <property type="entry name" value="Patatin-like phospholipase domain-containing protein 2"/>
    <property type="match status" value="1"/>
</dbReference>
<dbReference type="Gene3D" id="3.40.1090.10">
    <property type="entry name" value="Cytosolic phospholipase A2 catalytic domain"/>
    <property type="match status" value="2"/>
</dbReference>
<feature type="short sequence motif" description="DGA/G" evidence="4">
    <location>
        <begin position="157"/>
        <end position="159"/>
    </location>
</feature>
<feature type="domain" description="PNPLA" evidence="5">
    <location>
        <begin position="3"/>
        <end position="170"/>
    </location>
</feature>
<accession>A0A0V1DBT8</accession>
<dbReference type="AlphaFoldDB" id="A0A0V1DBT8"/>
<dbReference type="STRING" id="45882.A0A0V1DBT8"/>
<feature type="active site" description="Nucleophile" evidence="4">
    <location>
        <position position="38"/>
    </location>
</feature>
<dbReference type="PROSITE" id="PS51635">
    <property type="entry name" value="PNPLA"/>
    <property type="match status" value="1"/>
</dbReference>
<feature type="short sequence motif" description="GXSXG" evidence="4">
    <location>
        <begin position="36"/>
        <end position="40"/>
    </location>
</feature>
<evidence type="ECO:0000256" key="3">
    <source>
        <dbReference type="ARBA" id="ARBA00023098"/>
    </source>
</evidence>
<dbReference type="Proteomes" id="UP000054653">
    <property type="component" value="Unassembled WGS sequence"/>
</dbReference>
<feature type="active site" description="Proton acceptor" evidence="4">
    <location>
        <position position="157"/>
    </location>
</feature>
<dbReference type="InterPro" id="IPR002641">
    <property type="entry name" value="PNPLA_dom"/>
</dbReference>
<dbReference type="PANTHER" id="PTHR12406">
    <property type="entry name" value="CALCIUM-INDEPENDENT PHOSPHOLIPASE A2 IPLA2 -RELATED"/>
    <property type="match status" value="1"/>
</dbReference>